<protein>
    <submittedName>
        <fullName evidence="1">Uncharacterized protein</fullName>
    </submittedName>
</protein>
<organism evidence="1">
    <name type="scientific">marine sediment metagenome</name>
    <dbReference type="NCBI Taxonomy" id="412755"/>
    <lineage>
        <taxon>unclassified sequences</taxon>
        <taxon>metagenomes</taxon>
        <taxon>ecological metagenomes</taxon>
    </lineage>
</organism>
<sequence>MLEESEIKITKLEDKNLNEIMEKLQSGQETTAEEKEKLWKALIKNNA</sequence>
<accession>A0A0F9TUC9</accession>
<name>A0A0F9TUC9_9ZZZZ</name>
<proteinExistence type="predicted"/>
<gene>
    <name evidence="1" type="ORF">LCGC14_0687940</name>
</gene>
<dbReference type="AlphaFoldDB" id="A0A0F9TUC9"/>
<comment type="caution">
    <text evidence="1">The sequence shown here is derived from an EMBL/GenBank/DDBJ whole genome shotgun (WGS) entry which is preliminary data.</text>
</comment>
<evidence type="ECO:0000313" key="1">
    <source>
        <dbReference type="EMBL" id="KKN44973.1"/>
    </source>
</evidence>
<dbReference type="EMBL" id="LAZR01001418">
    <property type="protein sequence ID" value="KKN44973.1"/>
    <property type="molecule type" value="Genomic_DNA"/>
</dbReference>
<reference evidence="1" key="1">
    <citation type="journal article" date="2015" name="Nature">
        <title>Complex archaea that bridge the gap between prokaryotes and eukaryotes.</title>
        <authorList>
            <person name="Spang A."/>
            <person name="Saw J.H."/>
            <person name="Jorgensen S.L."/>
            <person name="Zaremba-Niedzwiedzka K."/>
            <person name="Martijn J."/>
            <person name="Lind A.E."/>
            <person name="van Eijk R."/>
            <person name="Schleper C."/>
            <person name="Guy L."/>
            <person name="Ettema T.J."/>
        </authorList>
    </citation>
    <scope>NUCLEOTIDE SEQUENCE</scope>
</reference>